<dbReference type="Proteomes" id="UP000019132">
    <property type="component" value="Unassembled WGS sequence"/>
</dbReference>
<feature type="region of interest" description="Disordered" evidence="1">
    <location>
        <begin position="322"/>
        <end position="343"/>
    </location>
</feature>
<dbReference type="EnsemblProtists" id="PYU1_T006536">
    <property type="protein sequence ID" value="PYU1_T006536"/>
    <property type="gene ID" value="PYU1_G006524"/>
</dbReference>
<dbReference type="AlphaFoldDB" id="K3WNJ4"/>
<dbReference type="EMBL" id="GL376604">
    <property type="status" value="NOT_ANNOTATED_CDS"/>
    <property type="molecule type" value="Genomic_DNA"/>
</dbReference>
<evidence type="ECO:0000313" key="2">
    <source>
        <dbReference type="EnsemblProtists" id="PYU1_T006536"/>
    </source>
</evidence>
<name>K3WNJ4_GLOUD</name>
<dbReference type="Gene3D" id="2.30.30.140">
    <property type="match status" value="1"/>
</dbReference>
<dbReference type="InParanoid" id="K3WNJ4"/>
<dbReference type="OMA" id="ENQCLAE"/>
<reference evidence="3" key="1">
    <citation type="journal article" date="2010" name="Genome Biol.">
        <title>Genome sequence of the necrotrophic plant pathogen Pythium ultimum reveals original pathogenicity mechanisms and effector repertoire.</title>
        <authorList>
            <person name="Levesque C.A."/>
            <person name="Brouwer H."/>
            <person name="Cano L."/>
            <person name="Hamilton J.P."/>
            <person name="Holt C."/>
            <person name="Huitema E."/>
            <person name="Raffaele S."/>
            <person name="Robideau G.P."/>
            <person name="Thines M."/>
            <person name="Win J."/>
            <person name="Zerillo M.M."/>
            <person name="Beakes G.W."/>
            <person name="Boore J.L."/>
            <person name="Busam D."/>
            <person name="Dumas B."/>
            <person name="Ferriera S."/>
            <person name="Fuerstenberg S.I."/>
            <person name="Gachon C.M."/>
            <person name="Gaulin E."/>
            <person name="Govers F."/>
            <person name="Grenville-Briggs L."/>
            <person name="Horner N."/>
            <person name="Hostetler J."/>
            <person name="Jiang R.H."/>
            <person name="Johnson J."/>
            <person name="Krajaejun T."/>
            <person name="Lin H."/>
            <person name="Meijer H.J."/>
            <person name="Moore B."/>
            <person name="Morris P."/>
            <person name="Phuntmart V."/>
            <person name="Puiu D."/>
            <person name="Shetty J."/>
            <person name="Stajich J.E."/>
            <person name="Tripathy S."/>
            <person name="Wawra S."/>
            <person name="van West P."/>
            <person name="Whitty B.R."/>
            <person name="Coutinho P.M."/>
            <person name="Henrissat B."/>
            <person name="Martin F."/>
            <person name="Thomas P.D."/>
            <person name="Tyler B.M."/>
            <person name="De Vries R.P."/>
            <person name="Kamoun S."/>
            <person name="Yandell M."/>
            <person name="Tisserat N."/>
            <person name="Buell C.R."/>
        </authorList>
    </citation>
    <scope>NUCLEOTIDE SEQUENCE</scope>
    <source>
        <strain evidence="3">DAOM:BR144</strain>
    </source>
</reference>
<feature type="region of interest" description="Disordered" evidence="1">
    <location>
        <begin position="83"/>
        <end position="142"/>
    </location>
</feature>
<protein>
    <recommendedName>
        <fullName evidence="4">Tudor domain-containing protein</fullName>
    </recommendedName>
</protein>
<feature type="compositionally biased region" description="Polar residues" evidence="1">
    <location>
        <begin position="322"/>
        <end position="334"/>
    </location>
</feature>
<dbReference type="HOGENOM" id="CLU_041378_0_0_1"/>
<accession>K3WNJ4</accession>
<organism evidence="2 3">
    <name type="scientific">Globisporangium ultimum (strain ATCC 200006 / CBS 805.95 / DAOM BR144)</name>
    <name type="common">Pythium ultimum</name>
    <dbReference type="NCBI Taxonomy" id="431595"/>
    <lineage>
        <taxon>Eukaryota</taxon>
        <taxon>Sar</taxon>
        <taxon>Stramenopiles</taxon>
        <taxon>Oomycota</taxon>
        <taxon>Peronosporomycetes</taxon>
        <taxon>Pythiales</taxon>
        <taxon>Pythiaceae</taxon>
        <taxon>Globisporangium</taxon>
    </lineage>
</organism>
<feature type="compositionally biased region" description="Acidic residues" evidence="1">
    <location>
        <begin position="98"/>
        <end position="109"/>
    </location>
</feature>
<dbReference type="STRING" id="431595.K3WNJ4"/>
<dbReference type="CDD" id="cd20404">
    <property type="entry name" value="Tudor_Agenet_AtEML-like"/>
    <property type="match status" value="1"/>
</dbReference>
<reference evidence="3" key="2">
    <citation type="submission" date="2010-04" db="EMBL/GenBank/DDBJ databases">
        <authorList>
            <person name="Buell R."/>
            <person name="Hamilton J."/>
            <person name="Hostetler J."/>
        </authorList>
    </citation>
    <scope>NUCLEOTIDE SEQUENCE [LARGE SCALE GENOMIC DNA]</scope>
    <source>
        <strain evidence="3">DAOM:BR144</strain>
    </source>
</reference>
<dbReference type="VEuPathDB" id="FungiDB:PYU1_G006524"/>
<evidence type="ECO:0000313" key="3">
    <source>
        <dbReference type="Proteomes" id="UP000019132"/>
    </source>
</evidence>
<sequence>MAPPSRQDAVGWRVRVFWEGEAQWFEGVVARYDADSGYFVRYDDGEEQWEDEYGDTPIEFLSKTDAEQVPSSPDAYDEEDAYEYEEDNHDVKQRAQATDDEEDSYDEEVAPPKKNPAPEAQSAGTSPTIHAADKTSNRQPRKAALHVNNAVFFHDEETLREMKTSLQREKQTLVHKFHALLTQLVAKEQLSVTLKRELEELKTQVTLASVLGHASIGSPASSCLSTPKTLADWNERVLDQKLRNKQLQQDVIELQACVQQKQHTNQQRKKQRDQLHDTLNRVPRRDLCTLVDVQVEIAKLLEEKRALLETQAQSSTVKLASAARSSKQNASDGTFGSPDDSEATTKVALEKELRRLELASVRTKDEVRKWKLQSERENARILPLQARMIALRQELATYESSQVLLQSAFLRLHPDADGRVSKLAAADAFLALAPAHAGLRTRDDVLQRLQQQEETMSLSDFVAGFQYLFTT</sequence>
<proteinExistence type="predicted"/>
<dbReference type="SUPFAM" id="SSF63748">
    <property type="entry name" value="Tudor/PWWP/MBT"/>
    <property type="match status" value="1"/>
</dbReference>
<reference evidence="2" key="3">
    <citation type="submission" date="2015-02" db="UniProtKB">
        <authorList>
            <consortium name="EnsemblProtists"/>
        </authorList>
    </citation>
    <scope>IDENTIFICATION</scope>
    <source>
        <strain evidence="2">DAOM BR144</strain>
    </source>
</reference>
<keyword evidence="3" id="KW-1185">Reference proteome</keyword>
<evidence type="ECO:0000256" key="1">
    <source>
        <dbReference type="SAM" id="MobiDB-lite"/>
    </source>
</evidence>
<evidence type="ECO:0008006" key="4">
    <source>
        <dbReference type="Google" id="ProtNLM"/>
    </source>
</evidence>
<dbReference type="eggNOG" id="ENOG502SIM4">
    <property type="taxonomic scope" value="Eukaryota"/>
</dbReference>